<keyword evidence="2" id="KW-1185">Reference proteome</keyword>
<sequence>MPESQLNEKKDFMKNGAVKYTTEVNKYQSYNCKRVFEYILSNALIF</sequence>
<evidence type="ECO:0000313" key="2">
    <source>
        <dbReference type="Proteomes" id="UP000243374"/>
    </source>
</evidence>
<accession>A0A662ZDT1</accession>
<dbReference type="AlphaFoldDB" id="A0A662ZDT1"/>
<organism evidence="1 2">
    <name type="scientific">Succinivibrio dextrinosolvens</name>
    <dbReference type="NCBI Taxonomy" id="83771"/>
    <lineage>
        <taxon>Bacteria</taxon>
        <taxon>Pseudomonadati</taxon>
        <taxon>Pseudomonadota</taxon>
        <taxon>Gammaproteobacteria</taxon>
        <taxon>Aeromonadales</taxon>
        <taxon>Succinivibrionaceae</taxon>
        <taxon>Succinivibrio</taxon>
    </lineage>
</organism>
<dbReference type="Proteomes" id="UP000243374">
    <property type="component" value="Unassembled WGS sequence"/>
</dbReference>
<protein>
    <submittedName>
        <fullName evidence="1">Uncharacterized protein</fullName>
    </submittedName>
</protein>
<proteinExistence type="predicted"/>
<evidence type="ECO:0000313" key="1">
    <source>
        <dbReference type="EMBL" id="SFK38169.1"/>
    </source>
</evidence>
<name>A0A662ZDT1_9GAMM</name>
<dbReference type="EMBL" id="FOSF01000064">
    <property type="protein sequence ID" value="SFK38169.1"/>
    <property type="molecule type" value="Genomic_DNA"/>
</dbReference>
<gene>
    <name evidence="1" type="ORF">SAMN04487865_10641</name>
</gene>
<reference evidence="1 2" key="1">
    <citation type="submission" date="2016-10" db="EMBL/GenBank/DDBJ databases">
        <authorList>
            <person name="Varghese N."/>
            <person name="Submissions S."/>
        </authorList>
    </citation>
    <scope>NUCLEOTIDE SEQUENCE [LARGE SCALE GENOMIC DNA]</scope>
    <source>
        <strain evidence="1 2">22B</strain>
    </source>
</reference>